<keyword evidence="2 4" id="KW-0378">Hydrolase</keyword>
<dbReference type="PANTHER" id="PTHR43046">
    <property type="entry name" value="GDP-MANNOSE MANNOSYL HYDROLASE"/>
    <property type="match status" value="1"/>
</dbReference>
<dbReference type="GO" id="GO:0016787">
    <property type="term" value="F:hydrolase activity"/>
    <property type="evidence" value="ECO:0007669"/>
    <property type="project" value="UniProtKB-KW"/>
</dbReference>
<evidence type="ECO:0000313" key="4">
    <source>
        <dbReference type="EMBL" id="AIF01272.1"/>
    </source>
</evidence>
<dbReference type="SUPFAM" id="SSF55811">
    <property type="entry name" value="Nudix"/>
    <property type="match status" value="1"/>
</dbReference>
<dbReference type="InterPro" id="IPR015797">
    <property type="entry name" value="NUDIX_hydrolase-like_dom_sf"/>
</dbReference>
<organism evidence="4">
    <name type="scientific">uncultured marine group II/III euryarchaeote KM3_144_H10</name>
    <dbReference type="NCBI Taxonomy" id="1457880"/>
    <lineage>
        <taxon>Archaea</taxon>
        <taxon>Methanobacteriati</taxon>
        <taxon>Methanobacteriota</taxon>
        <taxon>environmental samples</taxon>
    </lineage>
</organism>
<name>A0A075GH49_9EURY</name>
<dbReference type="InterPro" id="IPR000086">
    <property type="entry name" value="NUDIX_hydrolase_dom"/>
</dbReference>
<dbReference type="Gene3D" id="3.90.79.10">
    <property type="entry name" value="Nucleoside Triphosphate Pyrophosphohydrolase"/>
    <property type="match status" value="1"/>
</dbReference>
<sequence>MFTINVDLGVAAAVIQNDAILLVKEAIGSYAGLWGLPKGYVEQNEIPTNAVIRELYEECGLNGRVIGISGIREQIKSEACGLFICYLVDVDNYELIIDSNEILEAAFFTRDQFSEINWVSTAMRIMALTSLVNNSKLYINDLTTDRPLPYVIHLNTSIDCFQEDNI</sequence>
<dbReference type="PROSITE" id="PS51462">
    <property type="entry name" value="NUDIX"/>
    <property type="match status" value="1"/>
</dbReference>
<evidence type="ECO:0000256" key="2">
    <source>
        <dbReference type="ARBA" id="ARBA00022801"/>
    </source>
</evidence>
<evidence type="ECO:0000259" key="3">
    <source>
        <dbReference type="PROSITE" id="PS51462"/>
    </source>
</evidence>
<reference evidence="4" key="1">
    <citation type="journal article" date="2014" name="Genome Biol. Evol.">
        <title>Pangenome evidence for extensive interdomain horizontal transfer affecting lineage core and shell genes in uncultured planktonic thaumarchaeota and euryarchaeota.</title>
        <authorList>
            <person name="Deschamps P."/>
            <person name="Zivanovic Y."/>
            <person name="Moreira D."/>
            <person name="Rodriguez-Valera F."/>
            <person name="Lopez-Garcia P."/>
        </authorList>
    </citation>
    <scope>NUCLEOTIDE SEQUENCE</scope>
</reference>
<dbReference type="Pfam" id="PF00293">
    <property type="entry name" value="NUDIX"/>
    <property type="match status" value="1"/>
</dbReference>
<proteinExistence type="predicted"/>
<dbReference type="EMBL" id="KF900616">
    <property type="protein sequence ID" value="AIF01272.1"/>
    <property type="molecule type" value="Genomic_DNA"/>
</dbReference>
<dbReference type="PROSITE" id="PS00893">
    <property type="entry name" value="NUDIX_BOX"/>
    <property type="match status" value="1"/>
</dbReference>
<dbReference type="PANTHER" id="PTHR43046:SF2">
    <property type="entry name" value="8-OXO-DGTP DIPHOSPHATASE-RELATED"/>
    <property type="match status" value="1"/>
</dbReference>
<dbReference type="InterPro" id="IPR020084">
    <property type="entry name" value="NUDIX_hydrolase_CS"/>
</dbReference>
<feature type="domain" description="Nudix hydrolase" evidence="3">
    <location>
        <begin position="5"/>
        <end position="134"/>
    </location>
</feature>
<dbReference type="AlphaFoldDB" id="A0A075GH49"/>
<comment type="cofactor">
    <cofactor evidence="1">
        <name>Mg(2+)</name>
        <dbReference type="ChEBI" id="CHEBI:18420"/>
    </cofactor>
</comment>
<accession>A0A075GH49</accession>
<evidence type="ECO:0000256" key="1">
    <source>
        <dbReference type="ARBA" id="ARBA00001946"/>
    </source>
</evidence>
<protein>
    <submittedName>
        <fullName evidence="4">NTP pyrophosphohydrolase</fullName>
    </submittedName>
</protein>